<dbReference type="InterPro" id="IPR006671">
    <property type="entry name" value="Cyclin_N"/>
</dbReference>
<dbReference type="InterPro" id="IPR013922">
    <property type="entry name" value="Cyclin_PHO80-like"/>
</dbReference>
<evidence type="ECO:0000313" key="3">
    <source>
        <dbReference type="Proteomes" id="UP000193498"/>
    </source>
</evidence>
<dbReference type="STRING" id="1314790.A0A1Y1YWS7"/>
<feature type="domain" description="Cyclin N-terminal" evidence="1">
    <location>
        <begin position="3"/>
        <end position="99"/>
    </location>
</feature>
<dbReference type="PANTHER" id="PTHR15615:SF10">
    <property type="entry name" value="PHO85 CYCLIN-2-RELATED"/>
    <property type="match status" value="1"/>
</dbReference>
<protein>
    <recommendedName>
        <fullName evidence="1">Cyclin N-terminal domain-containing protein</fullName>
    </recommendedName>
</protein>
<dbReference type="Pfam" id="PF00134">
    <property type="entry name" value="Cyclin_N"/>
    <property type="match status" value="1"/>
</dbReference>
<accession>A0A1Y1YWS7</accession>
<dbReference type="GO" id="GO:0019901">
    <property type="term" value="F:protein kinase binding"/>
    <property type="evidence" value="ECO:0007669"/>
    <property type="project" value="InterPro"/>
</dbReference>
<dbReference type="GO" id="GO:0016538">
    <property type="term" value="F:cyclin-dependent protein serine/threonine kinase regulator activity"/>
    <property type="evidence" value="ECO:0007669"/>
    <property type="project" value="TreeGrafter"/>
</dbReference>
<dbReference type="InParanoid" id="A0A1Y1YWS7"/>
<feature type="non-terminal residue" evidence="2">
    <location>
        <position position="110"/>
    </location>
</feature>
<dbReference type="SUPFAM" id="SSF47954">
    <property type="entry name" value="Cyclin-like"/>
    <property type="match status" value="1"/>
</dbReference>
<evidence type="ECO:0000313" key="2">
    <source>
        <dbReference type="EMBL" id="ORY02409.1"/>
    </source>
</evidence>
<sequence>PSLSKLVKRVIRKCRIRTPTLLVALVYIDRLREYLPAQAIGSPTTGHRVFLASLILASKFHDDASLWCADVAHIVYKYWDLSEINEMERVFLNYVNFDLWVDQEQLRNYV</sequence>
<dbReference type="GO" id="GO:0000307">
    <property type="term" value="C:cyclin-dependent protein kinase holoenzyme complex"/>
    <property type="evidence" value="ECO:0007669"/>
    <property type="project" value="TreeGrafter"/>
</dbReference>
<evidence type="ECO:0000259" key="1">
    <source>
        <dbReference type="Pfam" id="PF00134"/>
    </source>
</evidence>
<gene>
    <name evidence="2" type="ORF">K493DRAFT_188939</name>
</gene>
<dbReference type="GO" id="GO:0005634">
    <property type="term" value="C:nucleus"/>
    <property type="evidence" value="ECO:0007669"/>
    <property type="project" value="TreeGrafter"/>
</dbReference>
<keyword evidence="3" id="KW-1185">Reference proteome</keyword>
<organism evidence="2 3">
    <name type="scientific">Basidiobolus meristosporus CBS 931.73</name>
    <dbReference type="NCBI Taxonomy" id="1314790"/>
    <lineage>
        <taxon>Eukaryota</taxon>
        <taxon>Fungi</taxon>
        <taxon>Fungi incertae sedis</taxon>
        <taxon>Zoopagomycota</taxon>
        <taxon>Entomophthoromycotina</taxon>
        <taxon>Basidiobolomycetes</taxon>
        <taxon>Basidiobolales</taxon>
        <taxon>Basidiobolaceae</taxon>
        <taxon>Basidiobolus</taxon>
    </lineage>
</organism>
<comment type="caution">
    <text evidence="2">The sequence shown here is derived from an EMBL/GenBank/DDBJ whole genome shotgun (WGS) entry which is preliminary data.</text>
</comment>
<dbReference type="PANTHER" id="PTHR15615">
    <property type="match status" value="1"/>
</dbReference>
<dbReference type="AlphaFoldDB" id="A0A1Y1YWS7"/>
<dbReference type="EMBL" id="MCFE01000057">
    <property type="protein sequence ID" value="ORY02409.1"/>
    <property type="molecule type" value="Genomic_DNA"/>
</dbReference>
<dbReference type="Proteomes" id="UP000193498">
    <property type="component" value="Unassembled WGS sequence"/>
</dbReference>
<reference evidence="2 3" key="1">
    <citation type="submission" date="2016-07" db="EMBL/GenBank/DDBJ databases">
        <title>Pervasive Adenine N6-methylation of Active Genes in Fungi.</title>
        <authorList>
            <consortium name="DOE Joint Genome Institute"/>
            <person name="Mondo S.J."/>
            <person name="Dannebaum R.O."/>
            <person name="Kuo R.C."/>
            <person name="Labutti K."/>
            <person name="Haridas S."/>
            <person name="Kuo A."/>
            <person name="Salamov A."/>
            <person name="Ahrendt S.R."/>
            <person name="Lipzen A."/>
            <person name="Sullivan W."/>
            <person name="Andreopoulos W.B."/>
            <person name="Clum A."/>
            <person name="Lindquist E."/>
            <person name="Daum C."/>
            <person name="Ramamoorthy G.K."/>
            <person name="Gryganskyi A."/>
            <person name="Culley D."/>
            <person name="Magnuson J.K."/>
            <person name="James T.Y."/>
            <person name="O'Malley M.A."/>
            <person name="Stajich J.E."/>
            <person name="Spatafora J.W."/>
            <person name="Visel A."/>
            <person name="Grigoriev I.V."/>
        </authorList>
    </citation>
    <scope>NUCLEOTIDE SEQUENCE [LARGE SCALE GENOMIC DNA]</scope>
    <source>
        <strain evidence="2 3">CBS 931.73</strain>
    </source>
</reference>
<dbReference type="CDD" id="cd20557">
    <property type="entry name" value="CYCLIN_ScPCL1-like"/>
    <property type="match status" value="1"/>
</dbReference>
<dbReference type="OrthoDB" id="10250320at2759"/>
<proteinExistence type="predicted"/>
<feature type="non-terminal residue" evidence="2">
    <location>
        <position position="1"/>
    </location>
</feature>
<name>A0A1Y1YWS7_9FUNG</name>
<dbReference type="Gene3D" id="1.10.472.10">
    <property type="entry name" value="Cyclin-like"/>
    <property type="match status" value="1"/>
</dbReference>
<dbReference type="InterPro" id="IPR036915">
    <property type="entry name" value="Cyclin-like_sf"/>
</dbReference>